<dbReference type="FunFam" id="3.30.70.330:FF:001585">
    <property type="entry name" value="U1 small nuclear ribonucleoprotein 70 kDa"/>
    <property type="match status" value="1"/>
</dbReference>
<dbReference type="InterPro" id="IPR012677">
    <property type="entry name" value="Nucleotide-bd_a/b_plait_sf"/>
</dbReference>
<evidence type="ECO:0000259" key="9">
    <source>
        <dbReference type="PROSITE" id="PS50102"/>
    </source>
</evidence>
<dbReference type="PROSITE" id="PS50102">
    <property type="entry name" value="RRM"/>
    <property type="match status" value="1"/>
</dbReference>
<dbReference type="InterPro" id="IPR022023">
    <property type="entry name" value="U1snRNP70_N"/>
</dbReference>
<feature type="compositionally biased region" description="Basic and acidic residues" evidence="8">
    <location>
        <begin position="361"/>
        <end position="381"/>
    </location>
</feature>
<proteinExistence type="predicted"/>
<feature type="compositionally biased region" description="Gly residues" evidence="8">
    <location>
        <begin position="190"/>
        <end position="199"/>
    </location>
</feature>
<dbReference type="PANTHER" id="PTHR13952">
    <property type="entry name" value="U1 SMALL NUCLEAR RIBONUCLEOPROTEIN 70 KD"/>
    <property type="match status" value="1"/>
</dbReference>
<feature type="region of interest" description="Disordered" evidence="8">
    <location>
        <begin position="187"/>
        <end position="402"/>
    </location>
</feature>
<accession>A0AAD5TLV9</accession>
<keyword evidence="6" id="KW-0687">Ribonucleoprotein</keyword>
<dbReference type="EMBL" id="JADGJQ010000047">
    <property type="protein sequence ID" value="KAJ3175851.1"/>
    <property type="molecule type" value="Genomic_DNA"/>
</dbReference>
<evidence type="ECO:0000313" key="10">
    <source>
        <dbReference type="EMBL" id="KAJ3175851.1"/>
    </source>
</evidence>
<dbReference type="Proteomes" id="UP001212152">
    <property type="component" value="Unassembled WGS sequence"/>
</dbReference>
<sequence length="402" mass="44044">MTAQLPQNLLKLFAPRPPLPYLKPLGPEPTKRRRVVISGVGAFLDQCAGHDADYVPTESIADRKRRLKAEREAKAKEAVETGMEVWDPNSDPNAVSDPYKTLFVSRLSYDTTEKDLKREFGKFGPIKSLRIVTNSKEDNKSRGYAFVEYEREKDMKAAYKEGDGLKINDRRVLVDVERGRTVKGWKPRRLGGGLGGTRLGGNDVNQRWSGRDGGYSGGGGPMGGPGGYHGGSHGGGGGGYGSRGYGGPPDGGYRSGPPRFDGRSAGGYGGGHGGGHGGGYGGDRGGPGRYGGGPPRGGGYDDHRSDRRYDDRRPDSRSADPRVERDHIKSEPRDYIKPEPRDDHGSSRSHRSSSRGYADPSEDRYRSSRSHRDDRGDDYRRSSSSRKDRRSRSPRRDESSDR</sequence>
<keyword evidence="4 7" id="KW-0694">RNA-binding</keyword>
<dbReference type="InterPro" id="IPR035979">
    <property type="entry name" value="RBD_domain_sf"/>
</dbReference>
<name>A0AAD5TLV9_9FUNG</name>
<dbReference type="SMART" id="SM00360">
    <property type="entry name" value="RRM"/>
    <property type="match status" value="1"/>
</dbReference>
<evidence type="ECO:0000256" key="5">
    <source>
        <dbReference type="ARBA" id="ARBA00023242"/>
    </source>
</evidence>
<dbReference type="CDD" id="cd12236">
    <property type="entry name" value="RRM_snRNP70"/>
    <property type="match status" value="1"/>
</dbReference>
<dbReference type="GO" id="GO:0000398">
    <property type="term" value="P:mRNA splicing, via spliceosome"/>
    <property type="evidence" value="ECO:0007669"/>
    <property type="project" value="TreeGrafter"/>
</dbReference>
<feature type="compositionally biased region" description="Gly residues" evidence="8">
    <location>
        <begin position="211"/>
        <end position="254"/>
    </location>
</feature>
<comment type="caution">
    <text evidence="10">The sequence shown here is derived from an EMBL/GenBank/DDBJ whole genome shotgun (WGS) entry which is preliminary data.</text>
</comment>
<dbReference type="PANTHER" id="PTHR13952:SF5">
    <property type="entry name" value="U1 SMALL NUCLEAR RIBONUCLEOPROTEIN 70 KDA"/>
    <property type="match status" value="1"/>
</dbReference>
<dbReference type="AlphaFoldDB" id="A0AAD5TLV9"/>
<feature type="compositionally biased region" description="Basic residues" evidence="8">
    <location>
        <begin position="383"/>
        <end position="393"/>
    </location>
</feature>
<dbReference type="GO" id="GO:0005685">
    <property type="term" value="C:U1 snRNP"/>
    <property type="evidence" value="ECO:0007669"/>
    <property type="project" value="TreeGrafter"/>
</dbReference>
<feature type="compositionally biased region" description="Gly residues" evidence="8">
    <location>
        <begin position="264"/>
        <end position="298"/>
    </location>
</feature>
<reference evidence="10" key="1">
    <citation type="submission" date="2020-05" db="EMBL/GenBank/DDBJ databases">
        <title>Phylogenomic resolution of chytrid fungi.</title>
        <authorList>
            <person name="Stajich J.E."/>
            <person name="Amses K."/>
            <person name="Simmons R."/>
            <person name="Seto K."/>
            <person name="Myers J."/>
            <person name="Bonds A."/>
            <person name="Quandt C.A."/>
            <person name="Barry K."/>
            <person name="Liu P."/>
            <person name="Grigoriev I."/>
            <person name="Longcore J.E."/>
            <person name="James T.Y."/>
        </authorList>
    </citation>
    <scope>NUCLEOTIDE SEQUENCE</scope>
    <source>
        <strain evidence="10">JEL0379</strain>
    </source>
</reference>
<evidence type="ECO:0000256" key="4">
    <source>
        <dbReference type="ARBA" id="ARBA00022884"/>
    </source>
</evidence>
<evidence type="ECO:0000256" key="6">
    <source>
        <dbReference type="ARBA" id="ARBA00023274"/>
    </source>
</evidence>
<dbReference type="Pfam" id="PF00076">
    <property type="entry name" value="RRM_1"/>
    <property type="match status" value="1"/>
</dbReference>
<feature type="compositionally biased region" description="Basic and acidic residues" evidence="8">
    <location>
        <begin position="299"/>
        <end position="346"/>
    </location>
</feature>
<comment type="subcellular location">
    <subcellularLocation>
        <location evidence="1">Nucleus speckle</location>
    </subcellularLocation>
    <subcellularLocation>
        <location evidence="2">Nucleus</location>
        <location evidence="2">Nucleoplasm</location>
    </subcellularLocation>
</comment>
<dbReference type="InterPro" id="IPR000504">
    <property type="entry name" value="RRM_dom"/>
</dbReference>
<evidence type="ECO:0000256" key="7">
    <source>
        <dbReference type="PROSITE-ProRule" id="PRU00176"/>
    </source>
</evidence>
<evidence type="ECO:0000313" key="11">
    <source>
        <dbReference type="Proteomes" id="UP001212152"/>
    </source>
</evidence>
<dbReference type="GO" id="GO:0003729">
    <property type="term" value="F:mRNA binding"/>
    <property type="evidence" value="ECO:0007669"/>
    <property type="project" value="TreeGrafter"/>
</dbReference>
<feature type="domain" description="RRM" evidence="9">
    <location>
        <begin position="100"/>
        <end position="179"/>
    </location>
</feature>
<dbReference type="Pfam" id="PF12220">
    <property type="entry name" value="U1snRNP70_N"/>
    <property type="match status" value="1"/>
</dbReference>
<keyword evidence="5" id="KW-0539">Nucleus</keyword>
<gene>
    <name evidence="10" type="ORF">HDU87_005679</name>
</gene>
<dbReference type="GO" id="GO:0071004">
    <property type="term" value="C:U2-type prespliceosome"/>
    <property type="evidence" value="ECO:0007669"/>
    <property type="project" value="TreeGrafter"/>
</dbReference>
<evidence type="ECO:0000256" key="3">
    <source>
        <dbReference type="ARBA" id="ARBA00016996"/>
    </source>
</evidence>
<protein>
    <recommendedName>
        <fullName evidence="3">U1 small nuclear ribonucleoprotein 70 kDa</fullName>
    </recommendedName>
</protein>
<evidence type="ECO:0000256" key="1">
    <source>
        <dbReference type="ARBA" id="ARBA00004324"/>
    </source>
</evidence>
<keyword evidence="11" id="KW-1185">Reference proteome</keyword>
<evidence type="ECO:0000256" key="8">
    <source>
        <dbReference type="SAM" id="MobiDB-lite"/>
    </source>
</evidence>
<dbReference type="GO" id="GO:0071011">
    <property type="term" value="C:precatalytic spliceosome"/>
    <property type="evidence" value="ECO:0007669"/>
    <property type="project" value="TreeGrafter"/>
</dbReference>
<evidence type="ECO:0000256" key="2">
    <source>
        <dbReference type="ARBA" id="ARBA00004642"/>
    </source>
</evidence>
<dbReference type="InterPro" id="IPR051183">
    <property type="entry name" value="U1_U11-U12_snRNP_70-35kDa"/>
</dbReference>
<dbReference type="SUPFAM" id="SSF54928">
    <property type="entry name" value="RNA-binding domain, RBD"/>
    <property type="match status" value="1"/>
</dbReference>
<dbReference type="GO" id="GO:0016607">
    <property type="term" value="C:nuclear speck"/>
    <property type="evidence" value="ECO:0007669"/>
    <property type="project" value="UniProtKB-SubCell"/>
</dbReference>
<dbReference type="GO" id="GO:0030619">
    <property type="term" value="F:U1 snRNA binding"/>
    <property type="evidence" value="ECO:0007669"/>
    <property type="project" value="InterPro"/>
</dbReference>
<dbReference type="Gene3D" id="3.30.70.330">
    <property type="match status" value="1"/>
</dbReference>
<dbReference type="InterPro" id="IPR034143">
    <property type="entry name" value="snRNP70_RRM"/>
</dbReference>
<organism evidence="10 11">
    <name type="scientific">Geranomyces variabilis</name>
    <dbReference type="NCBI Taxonomy" id="109894"/>
    <lineage>
        <taxon>Eukaryota</taxon>
        <taxon>Fungi</taxon>
        <taxon>Fungi incertae sedis</taxon>
        <taxon>Chytridiomycota</taxon>
        <taxon>Chytridiomycota incertae sedis</taxon>
        <taxon>Chytridiomycetes</taxon>
        <taxon>Spizellomycetales</taxon>
        <taxon>Powellomycetaceae</taxon>
        <taxon>Geranomyces</taxon>
    </lineage>
</organism>